<dbReference type="InterPro" id="IPR025213">
    <property type="entry name" value="Sim4_Fta2"/>
</dbReference>
<name>A0A4Z0YFW4_9PEZI</name>
<gene>
    <name evidence="1" type="ORF">E0Z10_g9958</name>
</gene>
<dbReference type="EMBL" id="SKBN01000347">
    <property type="protein sequence ID" value="TGJ78808.1"/>
    <property type="molecule type" value="Genomic_DNA"/>
</dbReference>
<comment type="caution">
    <text evidence="1">The sequence shown here is derived from an EMBL/GenBank/DDBJ whole genome shotgun (WGS) entry which is preliminary data.</text>
</comment>
<keyword evidence="2" id="KW-1185">Reference proteome</keyword>
<dbReference type="AlphaFoldDB" id="A0A4Z0YFW4"/>
<dbReference type="OrthoDB" id="3432781at2759"/>
<dbReference type="Proteomes" id="UP000297716">
    <property type="component" value="Unassembled WGS sequence"/>
</dbReference>
<protein>
    <submittedName>
        <fullName evidence="1">Uncharacterized protein</fullName>
    </submittedName>
</protein>
<organism evidence="1 2">
    <name type="scientific">Xylaria hypoxylon</name>
    <dbReference type="NCBI Taxonomy" id="37992"/>
    <lineage>
        <taxon>Eukaryota</taxon>
        <taxon>Fungi</taxon>
        <taxon>Dikarya</taxon>
        <taxon>Ascomycota</taxon>
        <taxon>Pezizomycotina</taxon>
        <taxon>Sordariomycetes</taxon>
        <taxon>Xylariomycetidae</taxon>
        <taxon>Xylariales</taxon>
        <taxon>Xylariaceae</taxon>
        <taxon>Xylaria</taxon>
    </lineage>
</organism>
<evidence type="ECO:0000313" key="1">
    <source>
        <dbReference type="EMBL" id="TGJ78808.1"/>
    </source>
</evidence>
<sequence length="263" mass="30906">MADMIPHMRGPKLSPFRGNIENIEFEKFLGPDERHLSSDDIPHGRVFQIRIDGIRYAMKIFNFFSLDDIRPFLPGADHLLTDHVVRYQLDPFYAECRAFGLLVENKKDDLLAVRCHGYAFLSAAVEHRVTKQFEEHFAIADWNRKPEDNGRPLRAIIKDYIPFNSVYGRKKFSAMRSNIQKLNELGIYNMDIRERNYRGGRLFDFSIAITSPHISLSVNLRSKKQIDENVRYDLECFQELEEDELQRKQSLRAASQAKLRRRR</sequence>
<evidence type="ECO:0000313" key="2">
    <source>
        <dbReference type="Proteomes" id="UP000297716"/>
    </source>
</evidence>
<dbReference type="Pfam" id="PF13095">
    <property type="entry name" value="FTA2"/>
    <property type="match status" value="1"/>
</dbReference>
<accession>A0A4Z0YFW4</accession>
<proteinExistence type="predicted"/>
<dbReference type="STRING" id="37992.A0A4Z0YFW4"/>
<reference evidence="1 2" key="1">
    <citation type="submission" date="2019-03" db="EMBL/GenBank/DDBJ databases">
        <title>Draft genome sequence of Xylaria hypoxylon DSM 108379, a ubiquitous saprotrophic-parasitic fungi on hardwood.</title>
        <authorList>
            <person name="Buettner E."/>
            <person name="Leonhardt S."/>
            <person name="Gebauer A.M."/>
            <person name="Liers C."/>
            <person name="Hofrichter M."/>
            <person name="Kellner H."/>
        </authorList>
    </citation>
    <scope>NUCLEOTIDE SEQUENCE [LARGE SCALE GENOMIC DNA]</scope>
    <source>
        <strain evidence="1 2">DSM 108379</strain>
    </source>
</reference>